<comment type="subcellular location">
    <subcellularLocation>
        <location evidence="1">Cell membrane</location>
        <topology evidence="1">Multi-pass membrane protein</topology>
    </subcellularLocation>
</comment>
<dbReference type="GO" id="GO:0022857">
    <property type="term" value="F:transmembrane transporter activity"/>
    <property type="evidence" value="ECO:0007669"/>
    <property type="project" value="InterPro"/>
</dbReference>
<evidence type="ECO:0000256" key="6">
    <source>
        <dbReference type="SAM" id="MobiDB-lite"/>
    </source>
</evidence>
<feature type="transmembrane region" description="Helical" evidence="7">
    <location>
        <begin position="136"/>
        <end position="158"/>
    </location>
</feature>
<dbReference type="SUPFAM" id="SSF103473">
    <property type="entry name" value="MFS general substrate transporter"/>
    <property type="match status" value="1"/>
</dbReference>
<organism evidence="9 10">
    <name type="scientific">Allosaccharopolyspora coralli</name>
    <dbReference type="NCBI Taxonomy" id="2665642"/>
    <lineage>
        <taxon>Bacteria</taxon>
        <taxon>Bacillati</taxon>
        <taxon>Actinomycetota</taxon>
        <taxon>Actinomycetes</taxon>
        <taxon>Pseudonocardiales</taxon>
        <taxon>Pseudonocardiaceae</taxon>
        <taxon>Allosaccharopolyspora</taxon>
    </lineage>
</organism>
<dbReference type="InterPro" id="IPR036259">
    <property type="entry name" value="MFS_trans_sf"/>
</dbReference>
<evidence type="ECO:0000256" key="3">
    <source>
        <dbReference type="ARBA" id="ARBA00022692"/>
    </source>
</evidence>
<gene>
    <name evidence="9" type="ORF">GIY23_02850</name>
</gene>
<dbReference type="InterPro" id="IPR020846">
    <property type="entry name" value="MFS_dom"/>
</dbReference>
<dbReference type="InterPro" id="IPR011701">
    <property type="entry name" value="MFS"/>
</dbReference>
<dbReference type="AlphaFoldDB" id="A0A5Q3Q2Q4"/>
<reference evidence="10" key="1">
    <citation type="submission" date="2019-11" db="EMBL/GenBank/DDBJ databases">
        <title>The complete genome sequence of Saccharopolyspora sp. E2A.</title>
        <authorList>
            <person name="Zhang G."/>
        </authorList>
    </citation>
    <scope>NUCLEOTIDE SEQUENCE [LARGE SCALE GENOMIC DNA]</scope>
    <source>
        <strain evidence="10">E2A</strain>
    </source>
</reference>
<evidence type="ECO:0000313" key="9">
    <source>
        <dbReference type="EMBL" id="QGK68633.1"/>
    </source>
</evidence>
<dbReference type="Gene3D" id="1.20.1250.20">
    <property type="entry name" value="MFS general substrate transporter like domains"/>
    <property type="match status" value="1"/>
</dbReference>
<dbReference type="InterPro" id="IPR050189">
    <property type="entry name" value="MFS_Efflux_Transporters"/>
</dbReference>
<feature type="transmembrane region" description="Helical" evidence="7">
    <location>
        <begin position="77"/>
        <end position="95"/>
    </location>
</feature>
<dbReference type="EMBL" id="CP045929">
    <property type="protein sequence ID" value="QGK68633.1"/>
    <property type="molecule type" value="Genomic_DNA"/>
</dbReference>
<feature type="transmembrane region" description="Helical" evidence="7">
    <location>
        <begin position="48"/>
        <end position="70"/>
    </location>
</feature>
<name>A0A5Q3Q2Q4_9PSEU</name>
<evidence type="ECO:0000313" key="10">
    <source>
        <dbReference type="Proteomes" id="UP000371041"/>
    </source>
</evidence>
<feature type="transmembrane region" description="Helical" evidence="7">
    <location>
        <begin position="164"/>
        <end position="187"/>
    </location>
</feature>
<evidence type="ECO:0000259" key="8">
    <source>
        <dbReference type="PROSITE" id="PS50850"/>
    </source>
</evidence>
<accession>A0A5Q3Q2Q4</accession>
<keyword evidence="10" id="KW-1185">Reference proteome</keyword>
<feature type="domain" description="Major facilitator superfamily (MFS) profile" evidence="8">
    <location>
        <begin position="12"/>
        <end position="251"/>
    </location>
</feature>
<keyword evidence="2" id="KW-1003">Cell membrane</keyword>
<dbReference type="PANTHER" id="PTHR43124">
    <property type="entry name" value="PURINE EFFLUX PUMP PBUE"/>
    <property type="match status" value="1"/>
</dbReference>
<evidence type="ECO:0000256" key="1">
    <source>
        <dbReference type="ARBA" id="ARBA00004651"/>
    </source>
</evidence>
<dbReference type="Proteomes" id="UP000371041">
    <property type="component" value="Chromosome"/>
</dbReference>
<feature type="transmembrane region" description="Helical" evidence="7">
    <location>
        <begin position="101"/>
        <end position="124"/>
    </location>
</feature>
<keyword evidence="3 7" id="KW-0812">Transmembrane</keyword>
<evidence type="ECO:0000256" key="2">
    <source>
        <dbReference type="ARBA" id="ARBA00022475"/>
    </source>
</evidence>
<dbReference type="Pfam" id="PF07690">
    <property type="entry name" value="MFS_1"/>
    <property type="match status" value="1"/>
</dbReference>
<dbReference type="PANTHER" id="PTHR43124:SF3">
    <property type="entry name" value="CHLORAMPHENICOL EFFLUX PUMP RV0191"/>
    <property type="match status" value="1"/>
</dbReference>
<protein>
    <submittedName>
        <fullName evidence="9">MFS transporter</fullName>
    </submittedName>
</protein>
<dbReference type="GO" id="GO:0005886">
    <property type="term" value="C:plasma membrane"/>
    <property type="evidence" value="ECO:0007669"/>
    <property type="project" value="UniProtKB-SubCell"/>
</dbReference>
<dbReference type="KEGG" id="sace:GIY23_02850"/>
<dbReference type="PROSITE" id="PS50850">
    <property type="entry name" value="MFS"/>
    <property type="match status" value="1"/>
</dbReference>
<evidence type="ECO:0000256" key="5">
    <source>
        <dbReference type="ARBA" id="ARBA00023136"/>
    </source>
</evidence>
<proteinExistence type="predicted"/>
<evidence type="ECO:0000256" key="4">
    <source>
        <dbReference type="ARBA" id="ARBA00022989"/>
    </source>
</evidence>
<keyword evidence="4 7" id="KW-1133">Transmembrane helix</keyword>
<feature type="region of interest" description="Disordered" evidence="6">
    <location>
        <begin position="194"/>
        <end position="219"/>
    </location>
</feature>
<sequence>MRRVGAAGYPVWLLCLFVGMLALGTDEFVISGILPDVARDLEVTPGTAGLLVTAFAIAFAAGAPMLAFLTDRLNKKSVLTGALVIFAVANAAVAVSDEFTLTLLLRVVAGLAAAAVSPTCMVIAGMAAPDGESGRYLAVVTAGLTVALFTGVPFGAFLGDALTWRATFVLIALVGVLVAVLSALWRFHCSARSGSRSQSLAPPSVRLPPPTAHTRPPQRLRRSQLLKGASWFPIVTRRGSSGLSRALPMSG</sequence>
<keyword evidence="5 7" id="KW-0472">Membrane</keyword>
<dbReference type="RefSeq" id="WP_154075242.1">
    <property type="nucleotide sequence ID" value="NZ_CP045929.1"/>
</dbReference>
<evidence type="ECO:0000256" key="7">
    <source>
        <dbReference type="SAM" id="Phobius"/>
    </source>
</evidence>